<keyword evidence="2" id="KW-1185">Reference proteome</keyword>
<dbReference type="Proteomes" id="UP000000444">
    <property type="component" value="Chromosome"/>
</dbReference>
<reference evidence="1 2" key="1">
    <citation type="journal article" date="2009" name="Appl. Environ. Microbiol.">
        <title>Genome analysis of the meat starter culture bacterium Staphylococcus carnosus TM300.</title>
        <authorList>
            <person name="Rosenstein R."/>
            <person name="Nerz C."/>
            <person name="Biswas L."/>
            <person name="Resch A."/>
            <person name="Raddatz G."/>
            <person name="Schuster S.C."/>
            <person name="Goetz F."/>
        </authorList>
    </citation>
    <scope>NUCLEOTIDE SEQUENCE [LARGE SCALE GENOMIC DNA]</scope>
    <source>
        <strain evidence="1 2">TM300</strain>
    </source>
</reference>
<dbReference type="KEGG" id="sca:SCA_1639"/>
<evidence type="ECO:0000313" key="2">
    <source>
        <dbReference type="Proteomes" id="UP000000444"/>
    </source>
</evidence>
<name>B9DMC2_STACT</name>
<proteinExistence type="predicted"/>
<dbReference type="AlphaFoldDB" id="B9DMC2"/>
<organism evidence="1 2">
    <name type="scientific">Staphylococcus carnosus (strain TM300)</name>
    <dbReference type="NCBI Taxonomy" id="396513"/>
    <lineage>
        <taxon>Bacteria</taxon>
        <taxon>Bacillati</taxon>
        <taxon>Bacillota</taxon>
        <taxon>Bacilli</taxon>
        <taxon>Bacillales</taxon>
        <taxon>Staphylococcaceae</taxon>
        <taxon>Staphylococcus</taxon>
    </lineage>
</organism>
<accession>B9DMC2</accession>
<evidence type="ECO:0000313" key="1">
    <source>
        <dbReference type="EMBL" id="CAL28545.1"/>
    </source>
</evidence>
<dbReference type="EMBL" id="AM295250">
    <property type="protein sequence ID" value="CAL28545.1"/>
    <property type="molecule type" value="Genomic_DNA"/>
</dbReference>
<gene>
    <name evidence="1" type="primary">fmhA'</name>
    <name evidence="1" type="ordered locus">Sca_1639</name>
</gene>
<dbReference type="HOGENOM" id="CLU_3383917_0_0_9"/>
<sequence length="33" mass="3951">MYFTTLTAEEFQQFTKENFSTTRNIQGIFNIET</sequence>
<protein>
    <submittedName>
        <fullName evidence="1">Truncated putative FmhA protein (Fragment 1)</fullName>
    </submittedName>
</protein>